<evidence type="ECO:0000313" key="5">
    <source>
        <dbReference type="Proteomes" id="UP000801864"/>
    </source>
</evidence>
<dbReference type="Pfam" id="PF04938">
    <property type="entry name" value="SIP1"/>
    <property type="match status" value="1"/>
</dbReference>
<dbReference type="EMBL" id="QLNT01000017">
    <property type="protein sequence ID" value="KAF3066086.1"/>
    <property type="molecule type" value="Genomic_DNA"/>
</dbReference>
<dbReference type="GO" id="GO:0005634">
    <property type="term" value="C:nucleus"/>
    <property type="evidence" value="ECO:0007669"/>
    <property type="project" value="TreeGrafter"/>
</dbReference>
<evidence type="ECO:0000256" key="1">
    <source>
        <dbReference type="ARBA" id="ARBA00025758"/>
    </source>
</evidence>
<keyword evidence="2" id="KW-0175">Coiled coil</keyword>
<dbReference type="GO" id="GO:0032797">
    <property type="term" value="C:SMN complex"/>
    <property type="evidence" value="ECO:0007669"/>
    <property type="project" value="TreeGrafter"/>
</dbReference>
<feature type="compositionally biased region" description="Acidic residues" evidence="3">
    <location>
        <begin position="327"/>
        <end position="345"/>
    </location>
</feature>
<gene>
    <name evidence="4" type="ORF">CFAM422_009317</name>
</gene>
<name>A0A9P4XA72_9HYPO</name>
<feature type="compositionally biased region" description="Acidic residues" evidence="3">
    <location>
        <begin position="415"/>
        <end position="428"/>
    </location>
</feature>
<accession>A0A9P4XA72</accession>
<sequence>MSAKRDMEETDGETPEPQTKRAKPNSSKTRQHQHSGIDPTWGQKYVFSSSENATTIPAGEESEFEDDADAMAYLMSVRKQASSIPHLLVAPPIQIGPQLPPGFDREDESEEEGELDQNTDAIDDFAAPKPKGFYEDGAYIGISEEWGDDTDQDDEPGEENPEAIQKAVNEAYFVSILSQYYRTREILHSELPDNAASRLSRSQATEANSFSPSTTKLWTRLLQTTDPHPIQVALMSKDTVLKILRVMIGGKFLQSGHSIPQRTSHWLWALLARLPEVGELNHTEIGWIRDLGRRAVLLGRSLVEMAALRDELAEDGFGVNDNVDASSSDEEVVAEAVEEGDEDYDAPAADATANGPPDTEGGILDSPPASIAILKDEVKTPAEKDDESAGDGEIAKANDGSEDEDVAMDTSSDSSADEGEITEQADDEAALEEAKQKLLARLAESESLRLEEEQRKNARMNMRATLTMILTVAGEFYGQRDLLEFREPFVDQEIGIWEIFILIAIHGHAFLFKTPRCKRLLNSRVRDSNWPIVVPMVLVVLYLARLDIPRAFIIICSLPRGFAINDAVHALLGHAEFGNVVQSRDVLIEELRFRLGIQSANLVDSAEGQQLVRHLLCHYRRPPQILGRNAVWGRAGFDEVDGLVAFGHGLSHPHADAEEVRLDVGGQFGAQRGLGSCGMAGVVGRSGEEGCDLALGGISCRTGELALGSRIRHDGR</sequence>
<feature type="region of interest" description="Disordered" evidence="3">
    <location>
        <begin position="380"/>
        <end position="428"/>
    </location>
</feature>
<evidence type="ECO:0000256" key="2">
    <source>
        <dbReference type="SAM" id="Coils"/>
    </source>
</evidence>
<feature type="region of interest" description="Disordered" evidence="3">
    <location>
        <begin position="1"/>
        <end position="43"/>
    </location>
</feature>
<reference evidence="4 5" key="1">
    <citation type="submission" date="2018-06" db="EMBL/GenBank/DDBJ databases">
        <title>Genome analysis of cellulolytic fungus Trichoderma lentiforme CFAM-422.</title>
        <authorList>
            <person name="Steindorff A.S."/>
            <person name="Formighieri E.F."/>
            <person name="Midorikawa G.E.O."/>
            <person name="Tamietti M.S."/>
            <person name="Ramos E.Z."/>
            <person name="Silva A.S."/>
            <person name="Bon E.P.S."/>
            <person name="Mendes T.D."/>
            <person name="Damaso M.C.T."/>
            <person name="Favaro L.C.L."/>
        </authorList>
    </citation>
    <scope>NUCLEOTIDE SEQUENCE [LARGE SCALE GENOMIC DNA]</scope>
    <source>
        <strain evidence="4 5">CFAM-422</strain>
    </source>
</reference>
<dbReference type="PANTHER" id="PTHR12794:SF0">
    <property type="entry name" value="GEM-ASSOCIATED PROTEIN 2"/>
    <property type="match status" value="1"/>
</dbReference>
<dbReference type="InterPro" id="IPR035426">
    <property type="entry name" value="Gemin2/Brr1"/>
</dbReference>
<dbReference type="Gene3D" id="1.20.58.1070">
    <property type="match status" value="1"/>
</dbReference>
<dbReference type="Proteomes" id="UP000801864">
    <property type="component" value="Unassembled WGS sequence"/>
</dbReference>
<keyword evidence="5" id="KW-1185">Reference proteome</keyword>
<dbReference type="GO" id="GO:0000387">
    <property type="term" value="P:spliceosomal snRNP assembly"/>
    <property type="evidence" value="ECO:0007669"/>
    <property type="project" value="InterPro"/>
</dbReference>
<proteinExistence type="inferred from homology"/>
<protein>
    <submittedName>
        <fullName evidence="4">Uncharacterized protein</fullName>
    </submittedName>
</protein>
<feature type="region of interest" description="Disordered" evidence="3">
    <location>
        <begin position="317"/>
        <end position="367"/>
    </location>
</feature>
<dbReference type="PANTHER" id="PTHR12794">
    <property type="entry name" value="GEMIN2"/>
    <property type="match status" value="1"/>
</dbReference>
<comment type="similarity">
    <text evidence="1">Belongs to the gemin-2 family.</text>
</comment>
<evidence type="ECO:0000256" key="3">
    <source>
        <dbReference type="SAM" id="MobiDB-lite"/>
    </source>
</evidence>
<dbReference type="AlphaFoldDB" id="A0A9P4XA72"/>
<organism evidence="4 5">
    <name type="scientific">Trichoderma lentiforme</name>
    <dbReference type="NCBI Taxonomy" id="1567552"/>
    <lineage>
        <taxon>Eukaryota</taxon>
        <taxon>Fungi</taxon>
        <taxon>Dikarya</taxon>
        <taxon>Ascomycota</taxon>
        <taxon>Pezizomycotina</taxon>
        <taxon>Sordariomycetes</taxon>
        <taxon>Hypocreomycetidae</taxon>
        <taxon>Hypocreales</taxon>
        <taxon>Hypocreaceae</taxon>
        <taxon>Trichoderma</taxon>
    </lineage>
</organism>
<comment type="caution">
    <text evidence="4">The sequence shown here is derived from an EMBL/GenBank/DDBJ whole genome shotgun (WGS) entry which is preliminary data.</text>
</comment>
<evidence type="ECO:0000313" key="4">
    <source>
        <dbReference type="EMBL" id="KAF3066086.1"/>
    </source>
</evidence>
<feature type="coiled-coil region" evidence="2">
    <location>
        <begin position="428"/>
        <end position="463"/>
    </location>
</feature>